<dbReference type="Proteomes" id="UP000481583">
    <property type="component" value="Unassembled WGS sequence"/>
</dbReference>
<accession>A0A6G4UCI1</accession>
<organism evidence="5 6">
    <name type="scientific">Streptomyces coryli</name>
    <dbReference type="NCBI Taxonomy" id="1128680"/>
    <lineage>
        <taxon>Bacteria</taxon>
        <taxon>Bacillati</taxon>
        <taxon>Actinomycetota</taxon>
        <taxon>Actinomycetes</taxon>
        <taxon>Kitasatosporales</taxon>
        <taxon>Streptomycetaceae</taxon>
        <taxon>Streptomyces</taxon>
    </lineage>
</organism>
<dbReference type="InterPro" id="IPR009057">
    <property type="entry name" value="Homeodomain-like_sf"/>
</dbReference>
<evidence type="ECO:0000313" key="5">
    <source>
        <dbReference type="EMBL" id="NGN69088.1"/>
    </source>
</evidence>
<dbReference type="EMBL" id="JAAKZV010000257">
    <property type="protein sequence ID" value="NGN69088.1"/>
    <property type="molecule type" value="Genomic_DNA"/>
</dbReference>
<keyword evidence="1 2" id="KW-0238">DNA-binding</keyword>
<feature type="region of interest" description="Disordered" evidence="3">
    <location>
        <begin position="195"/>
        <end position="222"/>
    </location>
</feature>
<feature type="DNA-binding region" description="H-T-H motif" evidence="2">
    <location>
        <begin position="26"/>
        <end position="45"/>
    </location>
</feature>
<evidence type="ECO:0000256" key="1">
    <source>
        <dbReference type="ARBA" id="ARBA00023125"/>
    </source>
</evidence>
<reference evidence="5 6" key="1">
    <citation type="submission" date="2020-02" db="EMBL/GenBank/DDBJ databases">
        <title>Whole-genome analyses of novel actinobacteria.</title>
        <authorList>
            <person name="Sahin N."/>
        </authorList>
    </citation>
    <scope>NUCLEOTIDE SEQUENCE [LARGE SCALE GENOMIC DNA]</scope>
    <source>
        <strain evidence="5 6">A7024</strain>
    </source>
</reference>
<dbReference type="Pfam" id="PF00440">
    <property type="entry name" value="TetR_N"/>
    <property type="match status" value="1"/>
</dbReference>
<dbReference type="InterPro" id="IPR050109">
    <property type="entry name" value="HTH-type_TetR-like_transc_reg"/>
</dbReference>
<protein>
    <submittedName>
        <fullName evidence="5">TetR/AcrR family transcriptional regulator</fullName>
    </submittedName>
</protein>
<feature type="compositionally biased region" description="Low complexity" evidence="3">
    <location>
        <begin position="199"/>
        <end position="211"/>
    </location>
</feature>
<proteinExistence type="predicted"/>
<gene>
    <name evidence="5" type="ORF">G5C51_35020</name>
</gene>
<dbReference type="PRINTS" id="PR00455">
    <property type="entry name" value="HTHTETR"/>
</dbReference>
<dbReference type="PANTHER" id="PTHR30055:SF146">
    <property type="entry name" value="HTH-TYPE TRANSCRIPTIONAL DUAL REGULATOR CECR"/>
    <property type="match status" value="1"/>
</dbReference>
<dbReference type="PANTHER" id="PTHR30055">
    <property type="entry name" value="HTH-TYPE TRANSCRIPTIONAL REGULATOR RUTR"/>
    <property type="match status" value="1"/>
</dbReference>
<evidence type="ECO:0000256" key="2">
    <source>
        <dbReference type="PROSITE-ProRule" id="PRU00335"/>
    </source>
</evidence>
<dbReference type="AlphaFoldDB" id="A0A6G4UCI1"/>
<keyword evidence="6" id="KW-1185">Reference proteome</keyword>
<dbReference type="Gene3D" id="1.10.357.10">
    <property type="entry name" value="Tetracycline Repressor, domain 2"/>
    <property type="match status" value="1"/>
</dbReference>
<name>A0A6G4UCI1_9ACTN</name>
<dbReference type="GO" id="GO:0000976">
    <property type="term" value="F:transcription cis-regulatory region binding"/>
    <property type="evidence" value="ECO:0007669"/>
    <property type="project" value="TreeGrafter"/>
</dbReference>
<dbReference type="InterPro" id="IPR001647">
    <property type="entry name" value="HTH_TetR"/>
</dbReference>
<feature type="domain" description="HTH tetR-type" evidence="4">
    <location>
        <begin position="3"/>
        <end position="63"/>
    </location>
</feature>
<dbReference type="GO" id="GO:0003700">
    <property type="term" value="F:DNA-binding transcription factor activity"/>
    <property type="evidence" value="ECO:0007669"/>
    <property type="project" value="TreeGrafter"/>
</dbReference>
<evidence type="ECO:0000259" key="4">
    <source>
        <dbReference type="PROSITE" id="PS50977"/>
    </source>
</evidence>
<sequence>MMPTAREGLLDAAYAALRNRPWAGVRMVDVAAAAGVSRQTLYNEFGSKEGLAQALVRREVDGYLGGVDRALGAAERAGADPAGRLAAVGAWTLRSARANPLVRAVLTGCWSERLPVPVRPGRLPAPRPGDAEAAVDRRMMAPVESPTEVLDKVCDRVVAALGQEWQGPGLAAACEEFTRVALSYVVAPAVEKEGRDGAEAGAGLERLAGRLVSGRRPTAEGR</sequence>
<evidence type="ECO:0000313" key="6">
    <source>
        <dbReference type="Proteomes" id="UP000481583"/>
    </source>
</evidence>
<evidence type="ECO:0000256" key="3">
    <source>
        <dbReference type="SAM" id="MobiDB-lite"/>
    </source>
</evidence>
<dbReference type="SUPFAM" id="SSF46689">
    <property type="entry name" value="Homeodomain-like"/>
    <property type="match status" value="1"/>
</dbReference>
<dbReference type="PROSITE" id="PS50977">
    <property type="entry name" value="HTH_TETR_2"/>
    <property type="match status" value="1"/>
</dbReference>
<comment type="caution">
    <text evidence="5">The sequence shown here is derived from an EMBL/GenBank/DDBJ whole genome shotgun (WGS) entry which is preliminary data.</text>
</comment>